<keyword evidence="2" id="KW-1185">Reference proteome</keyword>
<organism evidence="1 2">
    <name type="scientific">Paramecium sonneborni</name>
    <dbReference type="NCBI Taxonomy" id="65129"/>
    <lineage>
        <taxon>Eukaryota</taxon>
        <taxon>Sar</taxon>
        <taxon>Alveolata</taxon>
        <taxon>Ciliophora</taxon>
        <taxon>Intramacronucleata</taxon>
        <taxon>Oligohymenophorea</taxon>
        <taxon>Peniculida</taxon>
        <taxon>Parameciidae</taxon>
        <taxon>Paramecium</taxon>
    </lineage>
</organism>
<reference evidence="1" key="1">
    <citation type="submission" date="2021-01" db="EMBL/GenBank/DDBJ databases">
        <authorList>
            <consortium name="Genoscope - CEA"/>
            <person name="William W."/>
        </authorList>
    </citation>
    <scope>NUCLEOTIDE SEQUENCE</scope>
</reference>
<protein>
    <submittedName>
        <fullName evidence="1">Uncharacterized protein</fullName>
    </submittedName>
</protein>
<dbReference type="AlphaFoldDB" id="A0A8S1K6Y1"/>
<name>A0A8S1K6Y1_9CILI</name>
<accession>A0A8S1K6Y1</accession>
<dbReference type="EMBL" id="CAJJDN010000003">
    <property type="protein sequence ID" value="CAD8048054.1"/>
    <property type="molecule type" value="Genomic_DNA"/>
</dbReference>
<dbReference type="OrthoDB" id="301147at2759"/>
<gene>
    <name evidence="1" type="ORF">PSON_ATCC_30995.1.T0030051</name>
</gene>
<sequence>MSKQNIHNIDNGISKVIDSTKQSISKENGNELTTFQLNLTDIHQGTERKSSKSCRDNSSYTPHQNKFYGYCQFPKQKLNSTKLNQSRMTTLQQQSTISVDKAQIKSQPQSAFIMNGKQLKVKNCELLFEDNPYHLSGNIQDVIQNYEKSTIQSFVFRKGSSSINRNKSQSNQNQQRFVCKYINNRQIHSPPIKLINKFIINLDQQQLQNEQTNYTENLKITLGTDRGRLTIQNDFHDDKQSRSLSKSLYQTLDFSLQNDKQQPMFMKSFKTDINPSTILCDQNNRKVSEIYQSFIFKSNFSIDSKKLITTKNQLENSSRLEKELELYPEVKQPKEQKKIKQYKTKIYTESELSQKDKDLNTNYLI</sequence>
<evidence type="ECO:0000313" key="1">
    <source>
        <dbReference type="EMBL" id="CAD8048054.1"/>
    </source>
</evidence>
<proteinExistence type="predicted"/>
<evidence type="ECO:0000313" key="2">
    <source>
        <dbReference type="Proteomes" id="UP000692954"/>
    </source>
</evidence>
<dbReference type="Proteomes" id="UP000692954">
    <property type="component" value="Unassembled WGS sequence"/>
</dbReference>
<comment type="caution">
    <text evidence="1">The sequence shown here is derived from an EMBL/GenBank/DDBJ whole genome shotgun (WGS) entry which is preliminary data.</text>
</comment>